<evidence type="ECO:0000256" key="7">
    <source>
        <dbReference type="PIRSR" id="PIRSR600895-51"/>
    </source>
</evidence>
<evidence type="ECO:0000313" key="10">
    <source>
        <dbReference type="EMBL" id="TXC91519.1"/>
    </source>
</evidence>
<name>A0A5C6W1D7_9BACI</name>
<feature type="binding site" evidence="7">
    <location>
        <position position="46"/>
    </location>
    <ligand>
        <name>substrate</name>
    </ligand>
</feature>
<dbReference type="GO" id="GO:0033971">
    <property type="term" value="F:hydroxyisourate hydrolase activity"/>
    <property type="evidence" value="ECO:0007669"/>
    <property type="project" value="UniProtKB-EC"/>
</dbReference>
<comment type="function">
    <text evidence="2">Catalyzes the hydrolysis of 5-hydroxyisourate (HIU) to 2-oxo-4-hydroxy-4-carboxy-5-ureidoimidazoline (OHCU).</text>
</comment>
<comment type="catalytic activity">
    <reaction evidence="1 8">
        <text>5-hydroxyisourate + H2O = 5-hydroxy-2-oxo-4-ureido-2,5-dihydro-1H-imidazole-5-carboxylate + H(+)</text>
        <dbReference type="Rhea" id="RHEA:23736"/>
        <dbReference type="ChEBI" id="CHEBI:15377"/>
        <dbReference type="ChEBI" id="CHEBI:15378"/>
        <dbReference type="ChEBI" id="CHEBI:18072"/>
        <dbReference type="ChEBI" id="CHEBI:58639"/>
        <dbReference type="EC" id="3.5.2.17"/>
    </reaction>
</comment>
<dbReference type="PROSITE" id="PS00769">
    <property type="entry name" value="TRANSTHYRETIN_2"/>
    <property type="match status" value="1"/>
</dbReference>
<dbReference type="PROSITE" id="PS00768">
    <property type="entry name" value="TRANSTHYRETIN_1"/>
    <property type="match status" value="1"/>
</dbReference>
<dbReference type="PANTHER" id="PTHR10395">
    <property type="entry name" value="URICASE AND TRANSTHYRETIN-RELATED"/>
    <property type="match status" value="1"/>
</dbReference>
<reference evidence="10 11" key="1">
    <citation type="journal article" date="2005" name="Int. J. Syst. Evol. Microbiol.">
        <title>Bacillus litoralis sp. nov., isolated from a tidal flat of the Yellow Sea in Korea.</title>
        <authorList>
            <person name="Yoon J.H."/>
            <person name="Oh T.K."/>
        </authorList>
    </citation>
    <scope>NUCLEOTIDE SEQUENCE [LARGE SCALE GENOMIC DNA]</scope>
    <source>
        <strain evidence="10 11">SW-211</strain>
    </source>
</reference>
<gene>
    <name evidence="10" type="primary">uraH</name>
    <name evidence="10" type="ORF">FS935_07730</name>
</gene>
<dbReference type="InterPro" id="IPR036817">
    <property type="entry name" value="Transthyretin/HIU_hydrolase_sf"/>
</dbReference>
<evidence type="ECO:0000256" key="4">
    <source>
        <dbReference type="ARBA" id="ARBA00011881"/>
    </source>
</evidence>
<keyword evidence="5 8" id="KW-0659">Purine metabolism</keyword>
<keyword evidence="6 8" id="KW-0378">Hydrolase</keyword>
<evidence type="ECO:0000256" key="6">
    <source>
        <dbReference type="ARBA" id="ARBA00022801"/>
    </source>
</evidence>
<dbReference type="InterPro" id="IPR014306">
    <property type="entry name" value="Hydroxyisourate_hydrolase"/>
</dbReference>
<comment type="subunit">
    <text evidence="4 8">Homotetramer.</text>
</comment>
<dbReference type="Pfam" id="PF00576">
    <property type="entry name" value="Transthyretin"/>
    <property type="match status" value="1"/>
</dbReference>
<dbReference type="GO" id="GO:0006144">
    <property type="term" value="P:purine nucleobase metabolic process"/>
    <property type="evidence" value="ECO:0007669"/>
    <property type="project" value="UniProtKB-KW"/>
</dbReference>
<evidence type="ECO:0000259" key="9">
    <source>
        <dbReference type="Pfam" id="PF00576"/>
    </source>
</evidence>
<dbReference type="SUPFAM" id="SSF49472">
    <property type="entry name" value="Transthyretin (synonym: prealbumin)"/>
    <property type="match status" value="1"/>
</dbReference>
<feature type="binding site" evidence="7">
    <location>
        <position position="8"/>
    </location>
    <ligand>
        <name>substrate</name>
    </ligand>
</feature>
<dbReference type="EC" id="3.5.2.17" evidence="8"/>
<evidence type="ECO:0000313" key="11">
    <source>
        <dbReference type="Proteomes" id="UP000321363"/>
    </source>
</evidence>
<feature type="binding site" evidence="7">
    <location>
        <position position="110"/>
    </location>
    <ligand>
        <name>substrate</name>
    </ligand>
</feature>
<protein>
    <recommendedName>
        <fullName evidence="8">5-hydroxyisourate hydrolase</fullName>
        <shortName evidence="8">HIU hydrolase</shortName>
        <shortName evidence="8">HIUHase</shortName>
        <ecNumber evidence="8">3.5.2.17</ecNumber>
    </recommendedName>
</protein>
<dbReference type="OrthoDB" id="9792386at2"/>
<accession>A0A5C6W1D7</accession>
<comment type="similarity">
    <text evidence="3 8">Belongs to the transthyretin family. 5-hydroxyisourate hydrolase subfamily.</text>
</comment>
<evidence type="ECO:0000256" key="2">
    <source>
        <dbReference type="ARBA" id="ARBA00002704"/>
    </source>
</evidence>
<keyword evidence="11" id="KW-1185">Reference proteome</keyword>
<dbReference type="CDD" id="cd05822">
    <property type="entry name" value="TLP_HIUase"/>
    <property type="match status" value="1"/>
</dbReference>
<dbReference type="InterPro" id="IPR023416">
    <property type="entry name" value="Transthyretin/HIU_hydrolase_d"/>
</dbReference>
<feature type="domain" description="Transthyretin/hydroxyisourate hydrolase" evidence="9">
    <location>
        <begin position="5"/>
        <end position="112"/>
    </location>
</feature>
<comment type="caution">
    <text evidence="10">The sequence shown here is derived from an EMBL/GenBank/DDBJ whole genome shotgun (WGS) entry which is preliminary data.</text>
</comment>
<organism evidence="10 11">
    <name type="scientific">Metabacillus litoralis</name>
    <dbReference type="NCBI Taxonomy" id="152268"/>
    <lineage>
        <taxon>Bacteria</taxon>
        <taxon>Bacillati</taxon>
        <taxon>Bacillota</taxon>
        <taxon>Bacilli</taxon>
        <taxon>Bacillales</taxon>
        <taxon>Bacillaceae</taxon>
        <taxon>Metabacillus</taxon>
    </lineage>
</organism>
<dbReference type="PRINTS" id="PR00189">
    <property type="entry name" value="TRNSTHYRETIN"/>
</dbReference>
<dbReference type="Proteomes" id="UP000321363">
    <property type="component" value="Unassembled WGS sequence"/>
</dbReference>
<dbReference type="PANTHER" id="PTHR10395:SF7">
    <property type="entry name" value="5-HYDROXYISOURATE HYDROLASE"/>
    <property type="match status" value="1"/>
</dbReference>
<dbReference type="NCBIfam" id="TIGR02962">
    <property type="entry name" value="hdxy_isourate"/>
    <property type="match status" value="1"/>
</dbReference>
<dbReference type="InterPro" id="IPR000895">
    <property type="entry name" value="Transthyretin/HIU_hydrolase"/>
</dbReference>
<sequence length="113" mass="12855">MTITLSTHVLNTVNGIPAKEMIIELWKVNDDDHIFLTKMETNSDGRVPPLELNVAGIYELVFYVGDYFKESETSTEPMFLDLVPIRFGVELGKGNYHVPLLVSPWSYQTYRGS</sequence>
<evidence type="ECO:0000256" key="5">
    <source>
        <dbReference type="ARBA" id="ARBA00022631"/>
    </source>
</evidence>
<evidence type="ECO:0000256" key="8">
    <source>
        <dbReference type="RuleBase" id="RU361270"/>
    </source>
</evidence>
<dbReference type="AlphaFoldDB" id="A0A5C6W1D7"/>
<evidence type="ECO:0000256" key="1">
    <source>
        <dbReference type="ARBA" id="ARBA00001043"/>
    </source>
</evidence>
<evidence type="ECO:0000256" key="3">
    <source>
        <dbReference type="ARBA" id="ARBA00009850"/>
    </source>
</evidence>
<dbReference type="InterPro" id="IPR023418">
    <property type="entry name" value="Thyroxine_BS"/>
</dbReference>
<dbReference type="Gene3D" id="2.60.40.180">
    <property type="entry name" value="Transthyretin/hydroxyisourate hydrolase domain"/>
    <property type="match status" value="1"/>
</dbReference>
<dbReference type="RefSeq" id="WP_146947234.1">
    <property type="nucleotide sequence ID" value="NZ_VOQF01000004.1"/>
</dbReference>
<dbReference type="InterPro" id="IPR023419">
    <property type="entry name" value="Transthyretin_CS"/>
</dbReference>
<proteinExistence type="inferred from homology"/>
<dbReference type="EMBL" id="VOQF01000004">
    <property type="protein sequence ID" value="TXC91519.1"/>
    <property type="molecule type" value="Genomic_DNA"/>
</dbReference>